<evidence type="ECO:0000259" key="2">
    <source>
        <dbReference type="Pfam" id="PF08239"/>
    </source>
</evidence>
<dbReference type="Proteomes" id="UP000675940">
    <property type="component" value="Unassembled WGS sequence"/>
</dbReference>
<organism evidence="3 4">
    <name type="scientific">Sagittula salina</name>
    <dbReference type="NCBI Taxonomy" id="2820268"/>
    <lineage>
        <taxon>Bacteria</taxon>
        <taxon>Pseudomonadati</taxon>
        <taxon>Pseudomonadota</taxon>
        <taxon>Alphaproteobacteria</taxon>
        <taxon>Rhodobacterales</taxon>
        <taxon>Roseobacteraceae</taxon>
        <taxon>Sagittula</taxon>
    </lineage>
</organism>
<evidence type="ECO:0000256" key="1">
    <source>
        <dbReference type="SAM" id="SignalP"/>
    </source>
</evidence>
<reference evidence="3" key="1">
    <citation type="submission" date="2021-03" db="EMBL/GenBank/DDBJ databases">
        <title>Sagittula salina sp. nov. strain M10.9X isolated from the marine waste.</title>
        <authorList>
            <person name="Satari L."/>
            <person name="Molina-Menor E."/>
            <person name="Vidal-Verdu A."/>
            <person name="Pascual J."/>
            <person name="Pereto J."/>
            <person name="Porcar M."/>
        </authorList>
    </citation>
    <scope>NUCLEOTIDE SEQUENCE</scope>
    <source>
        <strain evidence="3">M10.9X</strain>
    </source>
</reference>
<evidence type="ECO:0000313" key="3">
    <source>
        <dbReference type="EMBL" id="MBP0482971.1"/>
    </source>
</evidence>
<dbReference type="InterPro" id="IPR003646">
    <property type="entry name" value="SH3-like_bac-type"/>
</dbReference>
<accession>A0A940MQL0</accession>
<proteinExistence type="predicted"/>
<feature type="chain" id="PRO_5038003452" evidence="1">
    <location>
        <begin position="22"/>
        <end position="215"/>
    </location>
</feature>
<dbReference type="InterPro" id="IPR009642">
    <property type="entry name" value="DUF1236"/>
</dbReference>
<feature type="signal peptide" evidence="1">
    <location>
        <begin position="1"/>
        <end position="21"/>
    </location>
</feature>
<dbReference type="RefSeq" id="WP_209360912.1">
    <property type="nucleotide sequence ID" value="NZ_JAGISH010000005.1"/>
</dbReference>
<protein>
    <submittedName>
        <fullName evidence="3">DUF1236 domain-containing protein</fullName>
    </submittedName>
</protein>
<dbReference type="Pfam" id="PF06823">
    <property type="entry name" value="DUF1236"/>
    <property type="match status" value="1"/>
</dbReference>
<name>A0A940MQL0_9RHOB</name>
<keyword evidence="4" id="KW-1185">Reference proteome</keyword>
<dbReference type="AlphaFoldDB" id="A0A940MQL0"/>
<sequence>MLKKLTLATALTAVSAAPLMALEAQTTTELNLRSGPGPKADIVAVMPQDAAVTVDSCTTTDWCKVSFEGNEGWAYSPYLLNTTMPEPKVIYQNAEQMEVKVVKEEDNNGADAAAGATFGAAAASLLVGGPAAIAAGAILGAGAGAAAAPTEETVTYITQNPVEPVYLNGEVVVGAGIPDGVETYTVPDSEYAYVYVNDEPVVINPETRRIVYVVR</sequence>
<keyword evidence="1" id="KW-0732">Signal</keyword>
<comment type="caution">
    <text evidence="3">The sequence shown here is derived from an EMBL/GenBank/DDBJ whole genome shotgun (WGS) entry which is preliminary data.</text>
</comment>
<feature type="domain" description="SH3b" evidence="2">
    <location>
        <begin position="29"/>
        <end position="79"/>
    </location>
</feature>
<evidence type="ECO:0000313" key="4">
    <source>
        <dbReference type="Proteomes" id="UP000675940"/>
    </source>
</evidence>
<dbReference type="Gene3D" id="2.30.30.40">
    <property type="entry name" value="SH3 Domains"/>
    <property type="match status" value="1"/>
</dbReference>
<dbReference type="EMBL" id="JAGISH010000005">
    <property type="protein sequence ID" value="MBP0482971.1"/>
    <property type="molecule type" value="Genomic_DNA"/>
</dbReference>
<gene>
    <name evidence="3" type="ORF">J5474_10785</name>
</gene>
<dbReference type="Pfam" id="PF08239">
    <property type="entry name" value="SH3_3"/>
    <property type="match status" value="1"/>
</dbReference>